<protein>
    <submittedName>
        <fullName evidence="1">Uncharacterized protein</fullName>
    </submittedName>
</protein>
<accession>A0A9D1SQ74</accession>
<comment type="caution">
    <text evidence="1">The sequence shown here is derived from an EMBL/GenBank/DDBJ whole genome shotgun (WGS) entry which is preliminary data.</text>
</comment>
<dbReference type="AlphaFoldDB" id="A0A9D1SQ74"/>
<proteinExistence type="predicted"/>
<reference evidence="1" key="1">
    <citation type="submission" date="2020-10" db="EMBL/GenBank/DDBJ databases">
        <authorList>
            <person name="Gilroy R."/>
        </authorList>
    </citation>
    <scope>NUCLEOTIDE SEQUENCE</scope>
    <source>
        <strain evidence="1">CHK154-7741</strain>
    </source>
</reference>
<evidence type="ECO:0000313" key="2">
    <source>
        <dbReference type="Proteomes" id="UP000886748"/>
    </source>
</evidence>
<dbReference type="EMBL" id="DVOD01000009">
    <property type="protein sequence ID" value="HIU91718.1"/>
    <property type="molecule type" value="Genomic_DNA"/>
</dbReference>
<evidence type="ECO:0000313" key="1">
    <source>
        <dbReference type="EMBL" id="HIU91718.1"/>
    </source>
</evidence>
<sequence>MSELSLGQFIKNVFDYSTGKPVQQQPGKVANENFQRAQNEAMKMVQQTAQNITQNFVRQQDILNTQMMLKELSNVERSWLMKNMFNFPENLSQLIEQIVTQGKTVTAQELAALMKQDIDISKILVLLQTNGKAALEKLQKMITTMNQSGIYDTRQLKEMSVLINACIPANDASQAQILKSLMVMYLPWLPLNESAGFNFGADSAEEGKKGAGEESITIIITTKNYGEIKVFLFMAQNGVNMDITCSEDFPKDRFNEAIKGENAIHLSENPVYTTRKSNSDEDAKELKVEFSKSAKITPQLLIIVHAIIKIVTELDNTGTLQEKRKEEL</sequence>
<organism evidence="1 2">
    <name type="scientific">Candidatus Limenecus avicola</name>
    <dbReference type="NCBI Taxonomy" id="2840847"/>
    <lineage>
        <taxon>Bacteria</taxon>
        <taxon>Bacillati</taxon>
        <taxon>Bacillota</taxon>
        <taxon>Clostridia</taxon>
        <taxon>Eubacteriales</taxon>
        <taxon>Clostridiaceae</taxon>
        <taxon>Clostridiaceae incertae sedis</taxon>
        <taxon>Candidatus Limenecus</taxon>
    </lineage>
</organism>
<gene>
    <name evidence="1" type="ORF">IAD26_01140</name>
</gene>
<dbReference type="Proteomes" id="UP000886748">
    <property type="component" value="Unassembled WGS sequence"/>
</dbReference>
<reference evidence="1" key="2">
    <citation type="journal article" date="2021" name="PeerJ">
        <title>Extensive microbial diversity within the chicken gut microbiome revealed by metagenomics and culture.</title>
        <authorList>
            <person name="Gilroy R."/>
            <person name="Ravi A."/>
            <person name="Getino M."/>
            <person name="Pursley I."/>
            <person name="Horton D.L."/>
            <person name="Alikhan N.F."/>
            <person name="Baker D."/>
            <person name="Gharbi K."/>
            <person name="Hall N."/>
            <person name="Watson M."/>
            <person name="Adriaenssens E.M."/>
            <person name="Foster-Nyarko E."/>
            <person name="Jarju S."/>
            <person name="Secka A."/>
            <person name="Antonio M."/>
            <person name="Oren A."/>
            <person name="Chaudhuri R.R."/>
            <person name="La Ragione R."/>
            <person name="Hildebrand F."/>
            <person name="Pallen M.J."/>
        </authorList>
    </citation>
    <scope>NUCLEOTIDE SEQUENCE</scope>
    <source>
        <strain evidence="1">CHK154-7741</strain>
    </source>
</reference>
<name>A0A9D1SQ74_9CLOT</name>